<evidence type="ECO:0008006" key="2">
    <source>
        <dbReference type="Google" id="ProtNLM"/>
    </source>
</evidence>
<dbReference type="EMBL" id="CP095328">
    <property type="protein sequence ID" value="XAG39809.1"/>
    <property type="molecule type" value="Genomic_DNA"/>
</dbReference>
<protein>
    <recommendedName>
        <fullName evidence="2">Lipoprotein</fullName>
    </recommendedName>
</protein>
<dbReference type="AlphaFoldDB" id="A0AAU6T3X7"/>
<organism evidence="1">
    <name type="scientific">Aeromonas sp. 19NY04SH05-1</name>
    <dbReference type="NCBI Taxonomy" id="2920537"/>
    <lineage>
        <taxon>Bacteria</taxon>
        <taxon>Pseudomonadati</taxon>
        <taxon>Pseudomonadota</taxon>
        <taxon>Gammaproteobacteria</taxon>
        <taxon>Aeromonadales</taxon>
        <taxon>Aeromonadaceae</taxon>
        <taxon>Aeromonas</taxon>
    </lineage>
</organism>
<dbReference type="PROSITE" id="PS51257">
    <property type="entry name" value="PROKAR_LIPOPROTEIN"/>
    <property type="match status" value="1"/>
</dbReference>
<sequence>MKKYISFLLSLTLIGCSSTNRYDDEHMYDLASQFKDLAQSVDGMVKFGDLTTKNGDQILTQVFQESPEKAKPFEMYTIKVELQGDNAILLLCNKDVALIEDAGCNAELDKVHWKTPTHQSCSFTIDSIPLCK</sequence>
<evidence type="ECO:0000313" key="1">
    <source>
        <dbReference type="EMBL" id="XAG39809.1"/>
    </source>
</evidence>
<accession>A0AAU6T3X7</accession>
<proteinExistence type="predicted"/>
<gene>
    <name evidence="1" type="ORF">MRK42_12360</name>
</gene>
<reference evidence="1" key="1">
    <citation type="submission" date="2022-03" db="EMBL/GenBank/DDBJ databases">
        <title>Sea Food Isolates.</title>
        <authorList>
            <person name="Li C."/>
        </authorList>
    </citation>
    <scope>NUCLEOTIDE SEQUENCE</scope>
    <source>
        <strain evidence="1">19NY04SH05-1</strain>
    </source>
</reference>
<name>A0AAU6T3X7_9GAMM</name>
<dbReference type="RefSeq" id="WP_338610210.1">
    <property type="nucleotide sequence ID" value="NZ_CP095328.1"/>
</dbReference>